<gene>
    <name evidence="1" type="ORF">METZ01_LOCUS290157</name>
</gene>
<protein>
    <submittedName>
        <fullName evidence="1">Uncharacterized protein</fullName>
    </submittedName>
</protein>
<dbReference type="EMBL" id="UINC01087711">
    <property type="protein sequence ID" value="SVC37303.1"/>
    <property type="molecule type" value="Genomic_DNA"/>
</dbReference>
<dbReference type="AlphaFoldDB" id="A0A382LLY8"/>
<dbReference type="InterPro" id="IPR011042">
    <property type="entry name" value="6-blade_b-propeller_TolB-like"/>
</dbReference>
<dbReference type="Gene3D" id="2.120.10.30">
    <property type="entry name" value="TolB, C-terminal domain"/>
    <property type="match status" value="1"/>
</dbReference>
<evidence type="ECO:0000313" key="1">
    <source>
        <dbReference type="EMBL" id="SVC37303.1"/>
    </source>
</evidence>
<name>A0A382LLY8_9ZZZZ</name>
<organism evidence="1">
    <name type="scientific">marine metagenome</name>
    <dbReference type="NCBI Taxonomy" id="408172"/>
    <lineage>
        <taxon>unclassified sequences</taxon>
        <taxon>metagenomes</taxon>
        <taxon>ecological metagenomes</taxon>
    </lineage>
</organism>
<accession>A0A382LLY8</accession>
<proteinExistence type="predicted"/>
<sequence length="187" mass="19929">MRQRDITVYFVVVLVVGMLLGACGAPVPETEPVPESLSPGSSRPLDGVFRVDPYWPLDLPGNWLLGNVVGVAVDSADNVWIIHRPNSQRGAEDTPPVIAFGPDGNVVRSWGGAGEGYDWGTQTHGIYVDDADNVWVGFGGGLPYDPTKNTTTDNALVLKFTSAGEFLLQIGDFGMGTEGNTSTMYLG</sequence>
<reference evidence="1" key="1">
    <citation type="submission" date="2018-05" db="EMBL/GenBank/DDBJ databases">
        <authorList>
            <person name="Lanie J.A."/>
            <person name="Ng W.-L."/>
            <person name="Kazmierczak K.M."/>
            <person name="Andrzejewski T.M."/>
            <person name="Davidsen T.M."/>
            <person name="Wayne K.J."/>
            <person name="Tettelin H."/>
            <person name="Glass J.I."/>
            <person name="Rusch D."/>
            <person name="Podicherti R."/>
            <person name="Tsui H.-C.T."/>
            <person name="Winkler M.E."/>
        </authorList>
    </citation>
    <scope>NUCLEOTIDE SEQUENCE</scope>
</reference>
<dbReference type="PROSITE" id="PS51257">
    <property type="entry name" value="PROKAR_LIPOPROTEIN"/>
    <property type="match status" value="1"/>
</dbReference>
<feature type="non-terminal residue" evidence="1">
    <location>
        <position position="187"/>
    </location>
</feature>